<proteinExistence type="predicted"/>
<protein>
    <submittedName>
        <fullName evidence="1">Uncharacterized protein</fullName>
    </submittedName>
</protein>
<dbReference type="PANTHER" id="PTHR47382:SF1">
    <property type="entry name" value="USPA DOMAIN-CONTAINING PROTEIN"/>
    <property type="match status" value="1"/>
</dbReference>
<dbReference type="SUPFAM" id="SSF52402">
    <property type="entry name" value="Adenine nucleotide alpha hydrolases-like"/>
    <property type="match status" value="1"/>
</dbReference>
<reference evidence="1 2" key="1">
    <citation type="submission" date="2024-01" db="EMBL/GenBank/DDBJ databases">
        <title>The genomes of 5 underutilized Papilionoideae crops provide insights into root nodulation and disease resistanc.</title>
        <authorList>
            <person name="Jiang F."/>
        </authorList>
    </citation>
    <scope>NUCLEOTIDE SEQUENCE [LARGE SCALE GENOMIC DNA]</scope>
    <source>
        <strain evidence="1">LVBAO_FW01</strain>
        <tissue evidence="1">Leaves</tissue>
    </source>
</reference>
<dbReference type="AlphaFoldDB" id="A0AAN9L6V3"/>
<dbReference type="Proteomes" id="UP001367508">
    <property type="component" value="Unassembled WGS sequence"/>
</dbReference>
<dbReference type="PANTHER" id="PTHR47382">
    <property type="entry name" value="U-BOX DOMAIN-CONTAINING PROTEIN 52-LIKE"/>
    <property type="match status" value="1"/>
</dbReference>
<sequence>MEDEDRIPTEAREYYSRSIWWSQTTQGFGDPKRNNRNGVNGIYFTAGRGYYGYDSQEIVTPEISEAFEENKGLTSSTRNGVHDIISEAGGEEYNDGFSRHMLSTEIVEIVEDGGSITSNKDRRVDDLYVAVGKDDLDVVKWALDHGVSPGSRIFLIHVSSPITLIPTPVGKFERSQLTPQQVRLYLSEVNIKRKDLLQKYIQQSTEAKVTAETLLLESHDTGKAILDLISILNITNLVMGIKKLPYTRRSNKLSKGEFVKKNAPISCEVTLVYNGEVFVSDPYVDGLGSYGPVSHSKSHSKNNFLHCMCFSGCVREDKEN</sequence>
<organism evidence="1 2">
    <name type="scientific">Canavalia gladiata</name>
    <name type="common">Sword bean</name>
    <name type="synonym">Dolichos gladiatus</name>
    <dbReference type="NCBI Taxonomy" id="3824"/>
    <lineage>
        <taxon>Eukaryota</taxon>
        <taxon>Viridiplantae</taxon>
        <taxon>Streptophyta</taxon>
        <taxon>Embryophyta</taxon>
        <taxon>Tracheophyta</taxon>
        <taxon>Spermatophyta</taxon>
        <taxon>Magnoliopsida</taxon>
        <taxon>eudicotyledons</taxon>
        <taxon>Gunneridae</taxon>
        <taxon>Pentapetalae</taxon>
        <taxon>rosids</taxon>
        <taxon>fabids</taxon>
        <taxon>Fabales</taxon>
        <taxon>Fabaceae</taxon>
        <taxon>Papilionoideae</taxon>
        <taxon>50 kb inversion clade</taxon>
        <taxon>NPAAA clade</taxon>
        <taxon>indigoferoid/millettioid clade</taxon>
        <taxon>Phaseoleae</taxon>
        <taxon>Canavalia</taxon>
    </lineage>
</organism>
<evidence type="ECO:0000313" key="2">
    <source>
        <dbReference type="Proteomes" id="UP001367508"/>
    </source>
</evidence>
<dbReference type="CDD" id="cd01989">
    <property type="entry name" value="USP_STK_Ubox_N"/>
    <property type="match status" value="1"/>
</dbReference>
<accession>A0AAN9L6V3</accession>
<dbReference type="InterPro" id="IPR014729">
    <property type="entry name" value="Rossmann-like_a/b/a_fold"/>
</dbReference>
<evidence type="ECO:0000313" key="1">
    <source>
        <dbReference type="EMBL" id="KAK7330535.1"/>
    </source>
</evidence>
<dbReference type="Gene3D" id="3.40.50.620">
    <property type="entry name" value="HUPs"/>
    <property type="match status" value="1"/>
</dbReference>
<dbReference type="EMBL" id="JAYMYQ010000005">
    <property type="protein sequence ID" value="KAK7330535.1"/>
    <property type="molecule type" value="Genomic_DNA"/>
</dbReference>
<gene>
    <name evidence="1" type="ORF">VNO77_24730</name>
</gene>
<keyword evidence="2" id="KW-1185">Reference proteome</keyword>
<comment type="caution">
    <text evidence="1">The sequence shown here is derived from an EMBL/GenBank/DDBJ whole genome shotgun (WGS) entry which is preliminary data.</text>
</comment>
<name>A0AAN9L6V3_CANGL</name>